<dbReference type="AlphaFoldDB" id="A0AAN8J1D8"/>
<accession>A0AAN8J1D8</accession>
<comment type="caution">
    <text evidence="1">The sequence shown here is derived from an EMBL/GenBank/DDBJ whole genome shotgun (WGS) entry which is preliminary data.</text>
</comment>
<protein>
    <submittedName>
        <fullName evidence="1">Uncharacterized protein</fullName>
    </submittedName>
</protein>
<evidence type="ECO:0000313" key="2">
    <source>
        <dbReference type="Proteomes" id="UP001331761"/>
    </source>
</evidence>
<sequence>MPSFRLKFFYQRYLLKTNKWKRADPINSQEESVKTQDLLTTVTPFHHLLHKLIQQNRSPGGVATGLS</sequence>
<gene>
    <name evidence="1" type="ORF">GCK32_018016</name>
</gene>
<dbReference type="EMBL" id="WIXE01014261">
    <property type="protein sequence ID" value="KAK5974419.1"/>
    <property type="molecule type" value="Genomic_DNA"/>
</dbReference>
<name>A0AAN8J1D8_TRICO</name>
<reference evidence="1 2" key="1">
    <citation type="submission" date="2019-10" db="EMBL/GenBank/DDBJ databases">
        <title>Assembly and Annotation for the nematode Trichostrongylus colubriformis.</title>
        <authorList>
            <person name="Martin J."/>
        </authorList>
    </citation>
    <scope>NUCLEOTIDE SEQUENCE [LARGE SCALE GENOMIC DNA]</scope>
    <source>
        <strain evidence="1">G859</strain>
        <tissue evidence="1">Whole worm</tissue>
    </source>
</reference>
<organism evidence="1 2">
    <name type="scientific">Trichostrongylus colubriformis</name>
    <name type="common">Black scour worm</name>
    <dbReference type="NCBI Taxonomy" id="6319"/>
    <lineage>
        <taxon>Eukaryota</taxon>
        <taxon>Metazoa</taxon>
        <taxon>Ecdysozoa</taxon>
        <taxon>Nematoda</taxon>
        <taxon>Chromadorea</taxon>
        <taxon>Rhabditida</taxon>
        <taxon>Rhabditina</taxon>
        <taxon>Rhabditomorpha</taxon>
        <taxon>Strongyloidea</taxon>
        <taxon>Trichostrongylidae</taxon>
        <taxon>Trichostrongylus</taxon>
    </lineage>
</organism>
<evidence type="ECO:0000313" key="1">
    <source>
        <dbReference type="EMBL" id="KAK5974419.1"/>
    </source>
</evidence>
<dbReference type="Proteomes" id="UP001331761">
    <property type="component" value="Unassembled WGS sequence"/>
</dbReference>
<proteinExistence type="predicted"/>
<keyword evidence="2" id="KW-1185">Reference proteome</keyword>